<dbReference type="EMBL" id="QKWP01000821">
    <property type="protein sequence ID" value="RIB14547.1"/>
    <property type="molecule type" value="Genomic_DNA"/>
</dbReference>
<dbReference type="AlphaFoldDB" id="A0A397UZH1"/>
<keyword evidence="4" id="KW-1185">Reference proteome</keyword>
<reference evidence="3 4" key="1">
    <citation type="submission" date="2018-06" db="EMBL/GenBank/DDBJ databases">
        <title>Comparative genomics reveals the genomic features of Rhizophagus irregularis, R. cerebriforme, R. diaphanum and Gigaspora rosea, and their symbiotic lifestyle signature.</title>
        <authorList>
            <person name="Morin E."/>
            <person name="San Clemente H."/>
            <person name="Chen E.C.H."/>
            <person name="De La Providencia I."/>
            <person name="Hainaut M."/>
            <person name="Kuo A."/>
            <person name="Kohler A."/>
            <person name="Murat C."/>
            <person name="Tang N."/>
            <person name="Roy S."/>
            <person name="Loubradou J."/>
            <person name="Henrissat B."/>
            <person name="Grigoriev I.V."/>
            <person name="Corradi N."/>
            <person name="Roux C."/>
            <person name="Martin F.M."/>
        </authorList>
    </citation>
    <scope>NUCLEOTIDE SEQUENCE [LARGE SCALE GENOMIC DNA]</scope>
    <source>
        <strain evidence="3 4">DAOM 194757</strain>
    </source>
</reference>
<dbReference type="OrthoDB" id="2481976at2759"/>
<proteinExistence type="predicted"/>
<organism evidence="3 4">
    <name type="scientific">Gigaspora rosea</name>
    <dbReference type="NCBI Taxonomy" id="44941"/>
    <lineage>
        <taxon>Eukaryota</taxon>
        <taxon>Fungi</taxon>
        <taxon>Fungi incertae sedis</taxon>
        <taxon>Mucoromycota</taxon>
        <taxon>Glomeromycotina</taxon>
        <taxon>Glomeromycetes</taxon>
        <taxon>Diversisporales</taxon>
        <taxon>Gigasporaceae</taxon>
        <taxon>Gigaspora</taxon>
    </lineage>
</organism>
<dbReference type="Proteomes" id="UP000266673">
    <property type="component" value="Unassembled WGS sequence"/>
</dbReference>
<name>A0A397UZH1_9GLOM</name>
<evidence type="ECO:0000313" key="3">
    <source>
        <dbReference type="EMBL" id="RIB14547.1"/>
    </source>
</evidence>
<sequence>MLEDFINSSNELSSQCRTNEKLYEQKRDYEGKIEELESKKEELEARVEELDNEKAKNYQLYQNNKKKKLVNRVKEKTKKFQTFIVQKNFDDPTLFNFDTAPAIHQMVARNTPDIYSDIVFISGESKSTKPLSDKELLSQTFSFHLENKTRELEKELSITNEELKVEREEVAKFKEKSEEKLKDQQNGQLTAQIEVKKTKR</sequence>
<protein>
    <submittedName>
        <fullName evidence="3">Uncharacterized protein</fullName>
    </submittedName>
</protein>
<keyword evidence="1" id="KW-0175">Coiled coil</keyword>
<comment type="caution">
    <text evidence="3">The sequence shown here is derived from an EMBL/GenBank/DDBJ whole genome shotgun (WGS) entry which is preliminary data.</text>
</comment>
<feature type="region of interest" description="Disordered" evidence="2">
    <location>
        <begin position="175"/>
        <end position="200"/>
    </location>
</feature>
<evidence type="ECO:0000313" key="4">
    <source>
        <dbReference type="Proteomes" id="UP000266673"/>
    </source>
</evidence>
<feature type="coiled-coil region" evidence="1">
    <location>
        <begin position="19"/>
        <end position="60"/>
    </location>
</feature>
<accession>A0A397UZH1</accession>
<evidence type="ECO:0000256" key="2">
    <source>
        <dbReference type="SAM" id="MobiDB-lite"/>
    </source>
</evidence>
<evidence type="ECO:0000256" key="1">
    <source>
        <dbReference type="SAM" id="Coils"/>
    </source>
</evidence>
<gene>
    <name evidence="3" type="ORF">C2G38_2194820</name>
</gene>